<evidence type="ECO:0000256" key="12">
    <source>
        <dbReference type="ARBA" id="ARBA00023324"/>
    </source>
</evidence>
<evidence type="ECO:0000256" key="17">
    <source>
        <dbReference type="PIRSR" id="PIRSR600823-5"/>
    </source>
</evidence>
<keyword evidence="5 15" id="KW-0479">Metal-binding</keyword>
<feature type="disulfide bond" evidence="17">
    <location>
        <begin position="59"/>
        <end position="139"/>
    </location>
</feature>
<dbReference type="Proteomes" id="UP000734854">
    <property type="component" value="Unassembled WGS sequence"/>
</dbReference>
<feature type="binding site" evidence="15">
    <location>
        <position position="98"/>
    </location>
    <ligand>
        <name>Ca(2+)</name>
        <dbReference type="ChEBI" id="CHEBI:29108"/>
        <label>1</label>
    </ligand>
</feature>
<dbReference type="AlphaFoldDB" id="A0A8J5HIU3"/>
<evidence type="ECO:0000256" key="6">
    <source>
        <dbReference type="ARBA" id="ARBA00022837"/>
    </source>
</evidence>
<evidence type="ECO:0000256" key="3">
    <source>
        <dbReference type="ARBA" id="ARBA00022559"/>
    </source>
</evidence>
<name>A0A8J5HIU3_ZINOF</name>
<evidence type="ECO:0000313" key="21">
    <source>
        <dbReference type="Proteomes" id="UP000734854"/>
    </source>
</evidence>
<dbReference type="Gene3D" id="1.10.520.10">
    <property type="match status" value="1"/>
</dbReference>
<evidence type="ECO:0000256" key="15">
    <source>
        <dbReference type="PIRSR" id="PIRSR600823-3"/>
    </source>
</evidence>
<evidence type="ECO:0000256" key="11">
    <source>
        <dbReference type="ARBA" id="ARBA00023283"/>
    </source>
</evidence>
<accession>A0A8J5HIU3</accession>
<feature type="active site" description="Proton acceptor" evidence="13">
    <location>
        <position position="90"/>
    </location>
</feature>
<reference evidence="20 21" key="1">
    <citation type="submission" date="2020-08" db="EMBL/GenBank/DDBJ databases">
        <title>Plant Genome Project.</title>
        <authorList>
            <person name="Zhang R.-G."/>
        </authorList>
    </citation>
    <scope>NUCLEOTIDE SEQUENCE [LARGE SCALE GENOMIC DNA]</scope>
    <source>
        <tissue evidence="20">Rhizome</tissue>
    </source>
</reference>
<keyword evidence="10" id="KW-0325">Glycoprotein</keyword>
<feature type="binding site" evidence="15">
    <location>
        <position position="256"/>
    </location>
    <ligand>
        <name>Ca(2+)</name>
        <dbReference type="ChEBI" id="CHEBI:29108"/>
        <label>2</label>
    </ligand>
</feature>
<keyword evidence="7" id="KW-0560">Oxidoreductase</keyword>
<dbReference type="GO" id="GO:0046872">
    <property type="term" value="F:metal ion binding"/>
    <property type="evidence" value="ECO:0007669"/>
    <property type="project" value="UniProtKB-KW"/>
</dbReference>
<dbReference type="CDD" id="cd00693">
    <property type="entry name" value="secretory_peroxidase"/>
    <property type="match status" value="1"/>
</dbReference>
<comment type="cofactor">
    <cofactor evidence="15">
        <name>heme b</name>
        <dbReference type="ChEBI" id="CHEBI:60344"/>
    </cofactor>
    <text evidence="15">Binds 1 heme b (iron(II)-protoporphyrin IX) group per subunit.</text>
</comment>
<evidence type="ECO:0000256" key="13">
    <source>
        <dbReference type="PIRSR" id="PIRSR600823-1"/>
    </source>
</evidence>
<dbReference type="PANTHER" id="PTHR31388">
    <property type="entry name" value="PEROXIDASE 72-RELATED"/>
    <property type="match status" value="1"/>
</dbReference>
<dbReference type="Pfam" id="PF00141">
    <property type="entry name" value="peroxidase"/>
    <property type="match status" value="1"/>
</dbReference>
<evidence type="ECO:0000313" key="20">
    <source>
        <dbReference type="EMBL" id="KAG6529149.1"/>
    </source>
</evidence>
<dbReference type="InterPro" id="IPR002016">
    <property type="entry name" value="Haem_peroxidase"/>
</dbReference>
<evidence type="ECO:0000256" key="10">
    <source>
        <dbReference type="ARBA" id="ARBA00023180"/>
    </source>
</evidence>
<feature type="disulfide bond" evidence="17">
    <location>
        <begin position="211"/>
        <end position="243"/>
    </location>
</feature>
<keyword evidence="4" id="KW-0349">Heme</keyword>
<feature type="binding site" evidence="15">
    <location>
        <position position="205"/>
    </location>
    <ligand>
        <name>Ca(2+)</name>
        <dbReference type="ChEBI" id="CHEBI:29108"/>
        <label>2</label>
    </ligand>
</feature>
<feature type="binding site" evidence="14">
    <location>
        <position position="174"/>
    </location>
    <ligand>
        <name>substrate</name>
    </ligand>
</feature>
<dbReference type="InterPro" id="IPR033905">
    <property type="entry name" value="Secretory_peroxidase"/>
</dbReference>
<feature type="binding site" evidence="15">
    <location>
        <position position="96"/>
    </location>
    <ligand>
        <name>Ca(2+)</name>
        <dbReference type="ChEBI" id="CHEBI:29108"/>
        <label>1</label>
    </ligand>
</feature>
<evidence type="ECO:0000256" key="7">
    <source>
        <dbReference type="ARBA" id="ARBA00023002"/>
    </source>
</evidence>
<evidence type="ECO:0000256" key="2">
    <source>
        <dbReference type="ARBA" id="ARBA00006873"/>
    </source>
</evidence>
<dbReference type="InterPro" id="IPR010255">
    <property type="entry name" value="Haem_peroxidase_sf"/>
</dbReference>
<dbReference type="PANTHER" id="PTHR31388:SF270">
    <property type="entry name" value="PEROXIDASE 22-RELATED"/>
    <property type="match status" value="1"/>
</dbReference>
<keyword evidence="12" id="KW-0376">Hydrogen peroxide</keyword>
<evidence type="ECO:0000259" key="19">
    <source>
        <dbReference type="PROSITE" id="PS50873"/>
    </source>
</evidence>
<protein>
    <recommendedName>
        <fullName evidence="19">Plant heme peroxidase family profile domain-containing protein</fullName>
    </recommendedName>
</protein>
<dbReference type="GO" id="GO:0140825">
    <property type="term" value="F:lactoperoxidase activity"/>
    <property type="evidence" value="ECO:0007669"/>
    <property type="project" value="UniProtKB-EC"/>
</dbReference>
<feature type="disulfide bond" evidence="17">
    <location>
        <begin position="92"/>
        <end position="97"/>
    </location>
</feature>
<keyword evidence="6 15" id="KW-0106">Calcium</keyword>
<dbReference type="GO" id="GO:0006979">
    <property type="term" value="P:response to oxidative stress"/>
    <property type="evidence" value="ECO:0007669"/>
    <property type="project" value="InterPro"/>
</dbReference>
<comment type="catalytic activity">
    <reaction evidence="1">
        <text>2 a phenolic donor + H2O2 = 2 a phenolic radical donor + 2 H2O</text>
        <dbReference type="Rhea" id="RHEA:56136"/>
        <dbReference type="ChEBI" id="CHEBI:15377"/>
        <dbReference type="ChEBI" id="CHEBI:16240"/>
        <dbReference type="ChEBI" id="CHEBI:139520"/>
        <dbReference type="ChEBI" id="CHEBI:139521"/>
        <dbReference type="EC" id="1.11.1.7"/>
    </reaction>
</comment>
<comment type="caution">
    <text evidence="20">The sequence shown here is derived from an EMBL/GenBank/DDBJ whole genome shotgun (WGS) entry which is preliminary data.</text>
</comment>
<dbReference type="PRINTS" id="PR00458">
    <property type="entry name" value="PEROXIDASE"/>
</dbReference>
<dbReference type="GO" id="GO:0020037">
    <property type="term" value="F:heme binding"/>
    <property type="evidence" value="ECO:0007669"/>
    <property type="project" value="InterPro"/>
</dbReference>
<evidence type="ECO:0000256" key="9">
    <source>
        <dbReference type="ARBA" id="ARBA00023157"/>
    </source>
</evidence>
<feature type="domain" description="Plant heme peroxidase family profile" evidence="19">
    <location>
        <begin position="49"/>
        <end position="278"/>
    </location>
</feature>
<organism evidence="20 21">
    <name type="scientific">Zingiber officinale</name>
    <name type="common">Ginger</name>
    <name type="synonym">Amomum zingiber</name>
    <dbReference type="NCBI Taxonomy" id="94328"/>
    <lineage>
        <taxon>Eukaryota</taxon>
        <taxon>Viridiplantae</taxon>
        <taxon>Streptophyta</taxon>
        <taxon>Embryophyta</taxon>
        <taxon>Tracheophyta</taxon>
        <taxon>Spermatophyta</taxon>
        <taxon>Magnoliopsida</taxon>
        <taxon>Liliopsida</taxon>
        <taxon>Zingiberales</taxon>
        <taxon>Zingiberaceae</taxon>
        <taxon>Zingiber</taxon>
    </lineage>
</organism>
<evidence type="ECO:0000256" key="4">
    <source>
        <dbReference type="ARBA" id="ARBA00022617"/>
    </source>
</evidence>
<feature type="site" description="Transition state stabilizer" evidence="16">
    <location>
        <position position="86"/>
    </location>
</feature>
<feature type="binding site" evidence="15">
    <location>
        <position position="100"/>
    </location>
    <ligand>
        <name>Ca(2+)</name>
        <dbReference type="ChEBI" id="CHEBI:29108"/>
        <label>1</label>
    </ligand>
</feature>
<evidence type="ECO:0000256" key="5">
    <source>
        <dbReference type="ARBA" id="ARBA00022723"/>
    </source>
</evidence>
<evidence type="ECO:0000256" key="16">
    <source>
        <dbReference type="PIRSR" id="PIRSR600823-4"/>
    </source>
</evidence>
<comment type="cofactor">
    <cofactor evidence="15">
        <name>Ca(2+)</name>
        <dbReference type="ChEBI" id="CHEBI:29108"/>
    </cofactor>
    <text evidence="15">Binds 2 calcium ions per subunit.</text>
</comment>
<proteinExistence type="inferred from homology"/>
<evidence type="ECO:0000256" key="1">
    <source>
        <dbReference type="ARBA" id="ARBA00000189"/>
    </source>
</evidence>
<keyword evidence="11" id="KW-0873">Pyrrolidone carboxylic acid</keyword>
<keyword evidence="3" id="KW-0575">Peroxidase</keyword>
<feature type="region of interest" description="Disordered" evidence="18">
    <location>
        <begin position="1"/>
        <end position="25"/>
    </location>
</feature>
<evidence type="ECO:0000256" key="18">
    <source>
        <dbReference type="SAM" id="MobiDB-lite"/>
    </source>
</evidence>
<feature type="compositionally biased region" description="Low complexity" evidence="18">
    <location>
        <begin position="15"/>
        <end position="25"/>
    </location>
</feature>
<feature type="binding site" evidence="15">
    <location>
        <position position="91"/>
    </location>
    <ligand>
        <name>Ca(2+)</name>
        <dbReference type="ChEBI" id="CHEBI:29108"/>
        <label>1</label>
    </ligand>
</feature>
<comment type="similarity">
    <text evidence="2">Belongs to the peroxidase family. Ascorbate peroxidase subfamily.</text>
</comment>
<dbReference type="PROSITE" id="PS00435">
    <property type="entry name" value="PEROXIDASE_1"/>
    <property type="match status" value="1"/>
</dbReference>
<evidence type="ECO:0000256" key="14">
    <source>
        <dbReference type="PIRSR" id="PIRSR600823-2"/>
    </source>
</evidence>
<dbReference type="InterPro" id="IPR000823">
    <property type="entry name" value="Peroxidase_pln"/>
</dbReference>
<dbReference type="Gene3D" id="1.10.420.10">
    <property type="entry name" value="Peroxidase, domain 2"/>
    <property type="match status" value="1"/>
</dbReference>
<sequence length="278" mass="29628">MQPEGLPSSIHSREMSSSSSSSSSSSFSRVNIVLVTVALLTVSWTSHAQLSSSFYDESCPGLADLVSTVVARAQLSDPRTPASLVRLHFHDCFVDGCDGSVLLDGSETIVSEKDAAPNKDSLRGFDVIDDIKSQVESECSGVVSCADILALAAEASVSLERWHHCQSGANKNLPSPIDTLDVLQSKFSAVGLDDTDLVTLSGAHTFGRAQCKILSSRLYNYSGTLSPDPSLDSSYLAILEENCPRGGVGTTLNNLDHATPDAFDNNYYYNLKNGQGLL</sequence>
<keyword evidence="9 17" id="KW-1015">Disulfide bond</keyword>
<feature type="binding site" evidence="15">
    <location>
        <position position="94"/>
    </location>
    <ligand>
        <name>Ca(2+)</name>
        <dbReference type="ChEBI" id="CHEBI:29108"/>
        <label>1</label>
    </ligand>
</feature>
<keyword evidence="21" id="KW-1185">Reference proteome</keyword>
<dbReference type="PROSITE" id="PS50873">
    <property type="entry name" value="PEROXIDASE_4"/>
    <property type="match status" value="1"/>
</dbReference>
<feature type="binding site" evidence="15">
    <location>
        <position position="112"/>
    </location>
    <ligand>
        <name>Ca(2+)</name>
        <dbReference type="ChEBI" id="CHEBI:29108"/>
        <label>1</label>
    </ligand>
</feature>
<keyword evidence="8 15" id="KW-0408">Iron</keyword>
<feature type="binding site" evidence="15">
    <location>
        <position position="264"/>
    </location>
    <ligand>
        <name>Ca(2+)</name>
        <dbReference type="ChEBI" id="CHEBI:29108"/>
        <label>2</label>
    </ligand>
</feature>
<dbReference type="PRINTS" id="PR00461">
    <property type="entry name" value="PLPEROXIDASE"/>
</dbReference>
<dbReference type="InterPro" id="IPR019793">
    <property type="entry name" value="Peroxidases_heam-ligand_BS"/>
</dbReference>
<gene>
    <name evidence="20" type="ORF">ZIOFF_011344</name>
</gene>
<dbReference type="SUPFAM" id="SSF48113">
    <property type="entry name" value="Heme-dependent peroxidases"/>
    <property type="match status" value="1"/>
</dbReference>
<evidence type="ECO:0000256" key="8">
    <source>
        <dbReference type="ARBA" id="ARBA00023004"/>
    </source>
</evidence>
<feature type="binding site" evidence="15">
    <location>
        <position position="259"/>
    </location>
    <ligand>
        <name>Ca(2+)</name>
        <dbReference type="ChEBI" id="CHEBI:29108"/>
        <label>2</label>
    </ligand>
</feature>
<feature type="binding site" description="axial binding residue" evidence="15">
    <location>
        <position position="204"/>
    </location>
    <ligand>
        <name>heme b</name>
        <dbReference type="ChEBI" id="CHEBI:60344"/>
    </ligand>
    <ligandPart>
        <name>Fe</name>
        <dbReference type="ChEBI" id="CHEBI:18248"/>
    </ligandPart>
</feature>
<dbReference type="GO" id="GO:0042744">
    <property type="term" value="P:hydrogen peroxide catabolic process"/>
    <property type="evidence" value="ECO:0007669"/>
    <property type="project" value="UniProtKB-KW"/>
</dbReference>
<dbReference type="EMBL" id="JACMSC010000003">
    <property type="protein sequence ID" value="KAG6529149.1"/>
    <property type="molecule type" value="Genomic_DNA"/>
</dbReference>
<dbReference type="FunFam" id="1.10.420.10:FF:000001">
    <property type="entry name" value="Peroxidase"/>
    <property type="match status" value="1"/>
</dbReference>